<name>A0A1R0H944_9FUNG</name>
<dbReference type="AlphaFoldDB" id="A0A1R0H944"/>
<feature type="region of interest" description="Disordered" evidence="2">
    <location>
        <begin position="80"/>
        <end position="135"/>
    </location>
</feature>
<organism evidence="4 5">
    <name type="scientific">Smittium mucronatum</name>
    <dbReference type="NCBI Taxonomy" id="133383"/>
    <lineage>
        <taxon>Eukaryota</taxon>
        <taxon>Fungi</taxon>
        <taxon>Fungi incertae sedis</taxon>
        <taxon>Zoopagomycota</taxon>
        <taxon>Kickxellomycotina</taxon>
        <taxon>Harpellomycetes</taxon>
        <taxon>Harpellales</taxon>
        <taxon>Legeriomycetaceae</taxon>
        <taxon>Smittium</taxon>
    </lineage>
</organism>
<keyword evidence="5" id="KW-1185">Reference proteome</keyword>
<accession>A0A1R0H944</accession>
<dbReference type="STRING" id="133383.A0A1R0H944"/>
<dbReference type="GO" id="GO:0072686">
    <property type="term" value="C:mitotic spindle"/>
    <property type="evidence" value="ECO:0007669"/>
    <property type="project" value="TreeGrafter"/>
</dbReference>
<dbReference type="Gene3D" id="3.90.1150.80">
    <property type="match status" value="1"/>
</dbReference>
<dbReference type="GO" id="GO:0034506">
    <property type="term" value="C:chromosome, centromeric core domain"/>
    <property type="evidence" value="ECO:0007669"/>
    <property type="project" value="TreeGrafter"/>
</dbReference>
<reference evidence="4 5" key="1">
    <citation type="journal article" date="2016" name="Mol. Biol. Evol.">
        <title>Genome-Wide Survey of Gut Fungi (Harpellales) Reveals the First Horizontally Transferred Ubiquitin Gene from a Mosquito Host.</title>
        <authorList>
            <person name="Wang Y."/>
            <person name="White M.M."/>
            <person name="Kvist S."/>
            <person name="Moncalvo J.M."/>
        </authorList>
    </citation>
    <scope>NUCLEOTIDE SEQUENCE [LARGE SCALE GENOMIC DNA]</scope>
    <source>
        <strain evidence="4 5">ALG-7-W6</strain>
    </source>
</reference>
<dbReference type="Proteomes" id="UP000187455">
    <property type="component" value="Unassembled WGS sequence"/>
</dbReference>
<dbReference type="PANTHER" id="PTHR28006:SF1">
    <property type="entry name" value="MONOPOLIN COMPLEX SUBUNIT CSM1"/>
    <property type="match status" value="1"/>
</dbReference>
<protein>
    <recommendedName>
        <fullName evidence="3">Monopolin complex subunit Csm1/Pcs1 C-terminal domain-containing protein</fullName>
    </recommendedName>
</protein>
<evidence type="ECO:0000256" key="1">
    <source>
        <dbReference type="SAM" id="Coils"/>
    </source>
</evidence>
<evidence type="ECO:0000313" key="4">
    <source>
        <dbReference type="EMBL" id="OLY85641.1"/>
    </source>
</evidence>
<dbReference type="GO" id="GO:0005730">
    <property type="term" value="C:nucleolus"/>
    <property type="evidence" value="ECO:0007669"/>
    <property type="project" value="TreeGrafter"/>
</dbReference>
<dbReference type="PANTHER" id="PTHR28006">
    <property type="entry name" value="MONOPOLIN COMPLEX SUBUNIT CSM1"/>
    <property type="match status" value="1"/>
</dbReference>
<evidence type="ECO:0000313" key="5">
    <source>
        <dbReference type="Proteomes" id="UP000187455"/>
    </source>
</evidence>
<dbReference type="EMBL" id="LSSL01000052">
    <property type="protein sequence ID" value="OLY85641.1"/>
    <property type="molecule type" value="Genomic_DNA"/>
</dbReference>
<dbReference type="InterPro" id="IPR040349">
    <property type="entry name" value="Csm1/Pcs1"/>
</dbReference>
<dbReference type="GO" id="GO:0033551">
    <property type="term" value="C:monopolin complex"/>
    <property type="evidence" value="ECO:0007669"/>
    <property type="project" value="InterPro"/>
</dbReference>
<feature type="domain" description="Monopolin complex subunit Csm1/Pcs1 C-terminal" evidence="3">
    <location>
        <begin position="382"/>
        <end position="461"/>
    </location>
</feature>
<dbReference type="Pfam" id="PF12539">
    <property type="entry name" value="Csm1"/>
    <property type="match status" value="1"/>
</dbReference>
<dbReference type="InterPro" id="IPR020981">
    <property type="entry name" value="Csm1/Pcs1_C"/>
</dbReference>
<dbReference type="OrthoDB" id="2431049at2759"/>
<keyword evidence="1" id="KW-0175">Coiled coil</keyword>
<evidence type="ECO:0000256" key="2">
    <source>
        <dbReference type="SAM" id="MobiDB-lite"/>
    </source>
</evidence>
<proteinExistence type="predicted"/>
<sequence>MGKITMPRSRSQRSKSKTAPAKEKKPSISKTNKNIFFLNSKAQHDESVVVEIFTPKNSSKKTSSYIDFSVFENPKSDIQLDRNLSSTTPVQKDLLSPTKPSSKKNSARSKSSSSTITYSNLNSSRSDSNKKKSSSLVNKAQSNTLPLFSSPAKTSFVNILPYPNLSPFKKISPDINSNFSPQNKASDVFESAQHREFISSLNEWLSKTNEIVENSKIVSETKQEYLDTKNKLLDAGLLDATIKSPLKNRNKLQRNESRAWKNRYEKLYNLKMTEPQKMYNKMIKQVEPFLSAADDKIEKQKQHISALSEQVERLTAANFDLTNKQTVSATQNEDQKSREKELEEEVFSLKLQLTKFESTVTLLQKQRRMSSTAVDSSLREKIKMSEMLSGFKVSDVTNDSEGMYYVCNFSGKLGELDFILGIYEGEEQIEYIPNIDDLSEDQINNLKKCLPPYLLEPFMFNSESSNLLFWRICDSFNKPLQ</sequence>
<dbReference type="InterPro" id="IPR038608">
    <property type="entry name" value="Csm1/Pcs1_C_sf"/>
</dbReference>
<evidence type="ECO:0000259" key="3">
    <source>
        <dbReference type="Pfam" id="PF12539"/>
    </source>
</evidence>
<gene>
    <name evidence="4" type="ORF">AYI68_g176</name>
</gene>
<feature type="coiled-coil region" evidence="1">
    <location>
        <begin position="290"/>
        <end position="352"/>
    </location>
</feature>
<comment type="caution">
    <text evidence="4">The sequence shown here is derived from an EMBL/GenBank/DDBJ whole genome shotgun (WGS) entry which is preliminary data.</text>
</comment>
<dbReference type="GO" id="GO:0045144">
    <property type="term" value="P:meiotic sister chromatid segregation"/>
    <property type="evidence" value="ECO:0007669"/>
    <property type="project" value="TreeGrafter"/>
</dbReference>
<feature type="region of interest" description="Disordered" evidence="2">
    <location>
        <begin position="1"/>
        <end position="32"/>
    </location>
</feature>
<dbReference type="CDD" id="cd23787">
    <property type="entry name" value="RWD_CSM1"/>
    <property type="match status" value="1"/>
</dbReference>
<dbReference type="GO" id="GO:0051315">
    <property type="term" value="P:attachment of mitotic spindle microtubules to kinetochore"/>
    <property type="evidence" value="ECO:0007669"/>
    <property type="project" value="TreeGrafter"/>
</dbReference>
<dbReference type="GO" id="GO:1990644">
    <property type="term" value="F:microtubule site clamp"/>
    <property type="evidence" value="ECO:0007669"/>
    <property type="project" value="TreeGrafter"/>
</dbReference>
<feature type="compositionally biased region" description="Low complexity" evidence="2">
    <location>
        <begin position="108"/>
        <end position="126"/>
    </location>
</feature>